<dbReference type="PANTHER" id="PTHR43335">
    <property type="entry name" value="ABC TRANSPORTER, ATP-BINDING PROTEIN"/>
    <property type="match status" value="1"/>
</dbReference>
<evidence type="ECO:0000256" key="4">
    <source>
        <dbReference type="ARBA" id="ARBA00022840"/>
    </source>
</evidence>
<dbReference type="GO" id="GO:0005524">
    <property type="term" value="F:ATP binding"/>
    <property type="evidence" value="ECO:0007669"/>
    <property type="project" value="UniProtKB-KW"/>
</dbReference>
<dbReference type="GO" id="GO:0016887">
    <property type="term" value="F:ATP hydrolysis activity"/>
    <property type="evidence" value="ECO:0007669"/>
    <property type="project" value="InterPro"/>
</dbReference>
<keyword evidence="4 6" id="KW-0067">ATP-binding</keyword>
<dbReference type="Proteomes" id="UP000546007">
    <property type="component" value="Unassembled WGS sequence"/>
</dbReference>
<dbReference type="PANTHER" id="PTHR43335:SF4">
    <property type="entry name" value="ABC TRANSPORTER, ATP-BINDING PROTEIN"/>
    <property type="match status" value="1"/>
</dbReference>
<evidence type="ECO:0000259" key="5">
    <source>
        <dbReference type="PROSITE" id="PS50893"/>
    </source>
</evidence>
<keyword evidence="7" id="KW-1185">Reference proteome</keyword>
<dbReference type="AlphaFoldDB" id="A0A7W6HXU2"/>
<evidence type="ECO:0000256" key="1">
    <source>
        <dbReference type="ARBA" id="ARBA00005417"/>
    </source>
</evidence>
<proteinExistence type="inferred from homology"/>
<evidence type="ECO:0000256" key="3">
    <source>
        <dbReference type="ARBA" id="ARBA00022741"/>
    </source>
</evidence>
<gene>
    <name evidence="6" type="ORF">GGR14_002227</name>
</gene>
<keyword evidence="2" id="KW-0813">Transport</keyword>
<dbReference type="OrthoDB" id="9801987at2"/>
<dbReference type="EMBL" id="JACIES010000005">
    <property type="protein sequence ID" value="MBB4026433.1"/>
    <property type="molecule type" value="Genomic_DNA"/>
</dbReference>
<dbReference type="InterPro" id="IPR027417">
    <property type="entry name" value="P-loop_NTPase"/>
</dbReference>
<comment type="similarity">
    <text evidence="1">Belongs to the ABC transporter superfamily.</text>
</comment>
<name>A0A7W6HXU2_9BACT</name>
<sequence>MEETIVRVEHLSHRYSIQWAIKDINFEIKKKGVLGLLGSNGAGKSTTMNIICGVLSQTAGEVYINGINTRENPVEAKKQIGFLPQKPPLYPDLTVDEYLTHCALMRLVNKHQVKKVVEEAKERCQIAHFSKRLIRSLSGGYQQRVGIAQAIVHKPQFVVLDEPTNGLDPNQIIEIRHLIKDIAKERAIMLSTHILSEVQATCNDIQMIEHGNVVFAGTINDLNNYIDPCTFLVSLEAAPPLEELKKIPGITQVEHITNTRFRMHFSSDQEITKQIINLSVANNWRLSEITLERDSLDTAFAQLSGKTFINKR</sequence>
<evidence type="ECO:0000313" key="7">
    <source>
        <dbReference type="Proteomes" id="UP000546007"/>
    </source>
</evidence>
<dbReference type="Pfam" id="PF00005">
    <property type="entry name" value="ABC_tran"/>
    <property type="match status" value="1"/>
</dbReference>
<reference evidence="6 7" key="1">
    <citation type="submission" date="2020-08" db="EMBL/GenBank/DDBJ databases">
        <title>Genomic Encyclopedia of Type Strains, Phase IV (KMG-IV): sequencing the most valuable type-strain genomes for metagenomic binning, comparative biology and taxonomic classification.</title>
        <authorList>
            <person name="Goeker M."/>
        </authorList>
    </citation>
    <scope>NUCLEOTIDE SEQUENCE [LARGE SCALE GENOMIC DNA]</scope>
    <source>
        <strain evidence="6 7">DSM 105721</strain>
    </source>
</reference>
<keyword evidence="3" id="KW-0547">Nucleotide-binding</keyword>
<protein>
    <submittedName>
        <fullName evidence="6">ABC-2 type transport system ATP-binding protein</fullName>
    </submittedName>
</protein>
<dbReference type="InterPro" id="IPR003593">
    <property type="entry name" value="AAA+_ATPase"/>
</dbReference>
<dbReference type="GeneID" id="93101928"/>
<evidence type="ECO:0000313" key="6">
    <source>
        <dbReference type="EMBL" id="MBB4026433.1"/>
    </source>
</evidence>
<dbReference type="InterPro" id="IPR003439">
    <property type="entry name" value="ABC_transporter-like_ATP-bd"/>
</dbReference>
<feature type="domain" description="ABC transporter" evidence="5">
    <location>
        <begin position="6"/>
        <end position="235"/>
    </location>
</feature>
<organism evidence="6 7">
    <name type="scientific">Butyricimonas faecihominis</name>
    <dbReference type="NCBI Taxonomy" id="1472416"/>
    <lineage>
        <taxon>Bacteria</taxon>
        <taxon>Pseudomonadati</taxon>
        <taxon>Bacteroidota</taxon>
        <taxon>Bacteroidia</taxon>
        <taxon>Bacteroidales</taxon>
        <taxon>Odoribacteraceae</taxon>
        <taxon>Butyricimonas</taxon>
    </lineage>
</organism>
<comment type="caution">
    <text evidence="6">The sequence shown here is derived from an EMBL/GenBank/DDBJ whole genome shotgun (WGS) entry which is preliminary data.</text>
</comment>
<dbReference type="Gene3D" id="3.40.50.300">
    <property type="entry name" value="P-loop containing nucleotide triphosphate hydrolases"/>
    <property type="match status" value="1"/>
</dbReference>
<dbReference type="SMART" id="SM00382">
    <property type="entry name" value="AAA"/>
    <property type="match status" value="1"/>
</dbReference>
<dbReference type="PROSITE" id="PS50893">
    <property type="entry name" value="ABC_TRANSPORTER_2"/>
    <property type="match status" value="1"/>
</dbReference>
<accession>A0A7W6HXU2</accession>
<dbReference type="RefSeq" id="WP_124315524.1">
    <property type="nucleotide sequence ID" value="NZ_AP028155.1"/>
</dbReference>
<dbReference type="SUPFAM" id="SSF52540">
    <property type="entry name" value="P-loop containing nucleoside triphosphate hydrolases"/>
    <property type="match status" value="1"/>
</dbReference>
<evidence type="ECO:0000256" key="2">
    <source>
        <dbReference type="ARBA" id="ARBA00022448"/>
    </source>
</evidence>